<accession>A0A0U4C2C9</accession>
<protein>
    <recommendedName>
        <fullName evidence="3">Zinc-finger domain-containing protein</fullName>
    </recommendedName>
</protein>
<dbReference type="Proteomes" id="UP000059542">
    <property type="component" value="Chromosome"/>
</dbReference>
<dbReference type="RefSeq" id="WP_068192015.1">
    <property type="nucleotide sequence ID" value="NZ_CP013909.1"/>
</dbReference>
<sequence>MLRLITCQTATMLLDQQADQPVPRGARTSLWLHLRYCPYCNRYAKQTVKIAEWARAAVAARASAGPALPEAAKERMRELLAAAG</sequence>
<name>A0A0U4C2C9_9BACT</name>
<dbReference type="EMBL" id="CP013909">
    <property type="protein sequence ID" value="ALW85186.1"/>
    <property type="molecule type" value="Genomic_DNA"/>
</dbReference>
<evidence type="ECO:0000313" key="1">
    <source>
        <dbReference type="EMBL" id="ALW85186.1"/>
    </source>
</evidence>
<evidence type="ECO:0000313" key="2">
    <source>
        <dbReference type="Proteomes" id="UP000059542"/>
    </source>
</evidence>
<dbReference type="OrthoDB" id="887339at2"/>
<proteinExistence type="predicted"/>
<organism evidence="1 2">
    <name type="scientific">Hymenobacter sedentarius</name>
    <dbReference type="NCBI Taxonomy" id="1411621"/>
    <lineage>
        <taxon>Bacteria</taxon>
        <taxon>Pseudomonadati</taxon>
        <taxon>Bacteroidota</taxon>
        <taxon>Cytophagia</taxon>
        <taxon>Cytophagales</taxon>
        <taxon>Hymenobacteraceae</taxon>
        <taxon>Hymenobacter</taxon>
    </lineage>
</organism>
<dbReference type="KEGG" id="hyg:AUC43_08820"/>
<gene>
    <name evidence="1" type="ORF">AUC43_08820</name>
</gene>
<evidence type="ECO:0008006" key="3">
    <source>
        <dbReference type="Google" id="ProtNLM"/>
    </source>
</evidence>
<reference evidence="1 2" key="1">
    <citation type="submission" date="2015-12" db="EMBL/GenBank/DDBJ databases">
        <authorList>
            <person name="Shamseldin A."/>
            <person name="Moawad H."/>
            <person name="Abd El-Rahim W.M."/>
            <person name="Sadowsky M.J."/>
        </authorList>
    </citation>
    <scope>NUCLEOTIDE SEQUENCE [LARGE SCALE GENOMIC DNA]</scope>
    <source>
        <strain evidence="1 2">DG5B</strain>
    </source>
</reference>
<dbReference type="AlphaFoldDB" id="A0A0U4C2C9"/>
<keyword evidence="2" id="KW-1185">Reference proteome</keyword>
<dbReference type="STRING" id="1411621.AUC43_08820"/>